<evidence type="ECO:0000259" key="12">
    <source>
        <dbReference type="PROSITE" id="PS50939"/>
    </source>
</evidence>
<evidence type="ECO:0000256" key="9">
    <source>
        <dbReference type="ARBA" id="ARBA00023004"/>
    </source>
</evidence>
<dbReference type="InterPro" id="IPR045150">
    <property type="entry name" value="CYB561D1/2"/>
</dbReference>
<comment type="cofactor">
    <cofactor evidence="1">
        <name>heme b</name>
        <dbReference type="ChEBI" id="CHEBI:60344"/>
    </cofactor>
</comment>
<feature type="transmembrane region" description="Helical" evidence="11">
    <location>
        <begin position="41"/>
        <end position="66"/>
    </location>
</feature>
<evidence type="ECO:0000256" key="4">
    <source>
        <dbReference type="ARBA" id="ARBA00022617"/>
    </source>
</evidence>
<dbReference type="SMART" id="SM00665">
    <property type="entry name" value="B561"/>
    <property type="match status" value="1"/>
</dbReference>
<proteinExistence type="predicted"/>
<keyword evidence="9" id="KW-0408">Iron</keyword>
<evidence type="ECO:0000256" key="3">
    <source>
        <dbReference type="ARBA" id="ARBA00022448"/>
    </source>
</evidence>
<dbReference type="GO" id="GO:0140575">
    <property type="term" value="F:transmembrane monodehydroascorbate reductase activity"/>
    <property type="evidence" value="ECO:0007669"/>
    <property type="project" value="InterPro"/>
</dbReference>
<feature type="transmembrane region" description="Helical" evidence="11">
    <location>
        <begin position="147"/>
        <end position="167"/>
    </location>
</feature>
<dbReference type="AlphaFoldDB" id="A0A9W4DDL5"/>
<evidence type="ECO:0000256" key="6">
    <source>
        <dbReference type="ARBA" id="ARBA00022723"/>
    </source>
</evidence>
<feature type="transmembrane region" description="Helical" evidence="11">
    <location>
        <begin position="72"/>
        <end position="93"/>
    </location>
</feature>
<evidence type="ECO:0000256" key="10">
    <source>
        <dbReference type="ARBA" id="ARBA00023136"/>
    </source>
</evidence>
<feature type="transmembrane region" description="Helical" evidence="11">
    <location>
        <begin position="212"/>
        <end position="231"/>
    </location>
</feature>
<comment type="subcellular location">
    <subcellularLocation>
        <location evidence="2">Membrane</location>
        <topology evidence="2">Multi-pass membrane protein</topology>
    </subcellularLocation>
</comment>
<evidence type="ECO:0000256" key="1">
    <source>
        <dbReference type="ARBA" id="ARBA00001970"/>
    </source>
</evidence>
<dbReference type="PANTHER" id="PTHR15422">
    <property type="entry name" value="OS05G0565100 PROTEIN"/>
    <property type="match status" value="1"/>
</dbReference>
<evidence type="ECO:0000256" key="2">
    <source>
        <dbReference type="ARBA" id="ARBA00004141"/>
    </source>
</evidence>
<dbReference type="CDD" id="cd08761">
    <property type="entry name" value="Cyt_b561_CYB561D2_like"/>
    <property type="match status" value="1"/>
</dbReference>
<dbReference type="InterPro" id="IPR006593">
    <property type="entry name" value="Cyt_b561/ferric_Rdtase_TM"/>
</dbReference>
<comment type="caution">
    <text evidence="13">The sequence shown here is derived from an EMBL/GenBank/DDBJ whole genome shotgun (WGS) entry which is preliminary data.</text>
</comment>
<accession>A0A9W4DDL5</accession>
<dbReference type="PROSITE" id="PS50939">
    <property type="entry name" value="CYTOCHROME_B561"/>
    <property type="match status" value="1"/>
</dbReference>
<evidence type="ECO:0000256" key="5">
    <source>
        <dbReference type="ARBA" id="ARBA00022692"/>
    </source>
</evidence>
<dbReference type="GO" id="GO:0046872">
    <property type="term" value="F:metal ion binding"/>
    <property type="evidence" value="ECO:0007669"/>
    <property type="project" value="UniProtKB-KW"/>
</dbReference>
<keyword evidence="3" id="KW-0813">Transport</keyword>
<feature type="domain" description="Cytochrome b561" evidence="12">
    <location>
        <begin position="37"/>
        <end position="237"/>
    </location>
</feature>
<keyword evidence="7" id="KW-0249">Electron transport</keyword>
<evidence type="ECO:0000313" key="13">
    <source>
        <dbReference type="EMBL" id="CAD6499874.1"/>
    </source>
</evidence>
<keyword evidence="6" id="KW-0479">Metal-binding</keyword>
<organism evidence="13 14">
    <name type="scientific">Blumeria graminis f. sp. triticale</name>
    <dbReference type="NCBI Taxonomy" id="1689686"/>
    <lineage>
        <taxon>Eukaryota</taxon>
        <taxon>Fungi</taxon>
        <taxon>Dikarya</taxon>
        <taxon>Ascomycota</taxon>
        <taxon>Pezizomycotina</taxon>
        <taxon>Leotiomycetes</taxon>
        <taxon>Erysiphales</taxon>
        <taxon>Erysiphaceae</taxon>
        <taxon>Blumeria</taxon>
    </lineage>
</organism>
<gene>
    <name evidence="13" type="ORF">BGTH12_LOCUS1232</name>
</gene>
<sequence length="245" mass="26814">MTTATGIPEFVEPRQITEDEPLLGRVGDVAQPRMGSLLKNLTLGTAMIAQVGAILLVAATWAAVFLMDLTLFSAHPLLNSIAILFLLQSILVLQPTHTPEQKRNGANVHALFILLAMLSLLGGLIVIEYNKIRNGAVHFKSAHSKLGIAVYAMLVLQTLVGFTQFYTPMLYGSVANAKVIYKYHRMSGYLLLVLLLASFATATQTYFNLHAIHIKLWVVLVTSALILIGVVPRIKKQKFGFSSSK</sequence>
<evidence type="ECO:0000256" key="7">
    <source>
        <dbReference type="ARBA" id="ARBA00022982"/>
    </source>
</evidence>
<keyword evidence="10 11" id="KW-0472">Membrane</keyword>
<evidence type="ECO:0000256" key="8">
    <source>
        <dbReference type="ARBA" id="ARBA00022989"/>
    </source>
</evidence>
<feature type="transmembrane region" description="Helical" evidence="11">
    <location>
        <begin position="105"/>
        <end position="127"/>
    </location>
</feature>
<keyword evidence="4" id="KW-0349">Heme</keyword>
<dbReference type="Proteomes" id="UP000683417">
    <property type="component" value="Unassembled WGS sequence"/>
</dbReference>
<feature type="transmembrane region" description="Helical" evidence="11">
    <location>
        <begin position="188"/>
        <end position="206"/>
    </location>
</feature>
<protein>
    <submittedName>
        <fullName evidence="13">BgTH12-03980</fullName>
    </submittedName>
</protein>
<evidence type="ECO:0000256" key="11">
    <source>
        <dbReference type="SAM" id="Phobius"/>
    </source>
</evidence>
<reference evidence="13" key="1">
    <citation type="submission" date="2020-10" db="EMBL/GenBank/DDBJ databases">
        <authorList>
            <person name="Muller C M."/>
        </authorList>
    </citation>
    <scope>NUCLEOTIDE SEQUENCE</scope>
    <source>
        <strain evidence="13">THUN-12</strain>
    </source>
</reference>
<dbReference type="GO" id="GO:0016020">
    <property type="term" value="C:membrane"/>
    <property type="evidence" value="ECO:0007669"/>
    <property type="project" value="UniProtKB-SubCell"/>
</dbReference>
<dbReference type="Pfam" id="PF03188">
    <property type="entry name" value="Cytochrom_B561"/>
    <property type="match status" value="1"/>
</dbReference>
<keyword evidence="5 11" id="KW-0812">Transmembrane</keyword>
<dbReference type="EMBL" id="CAJHIT010000002">
    <property type="protein sequence ID" value="CAD6499874.1"/>
    <property type="molecule type" value="Genomic_DNA"/>
</dbReference>
<evidence type="ECO:0000313" key="14">
    <source>
        <dbReference type="Proteomes" id="UP000683417"/>
    </source>
</evidence>
<keyword evidence="8 11" id="KW-1133">Transmembrane helix</keyword>
<name>A0A9W4DDL5_BLUGR</name>
<dbReference type="PANTHER" id="PTHR15422:SF45">
    <property type="entry name" value="CYTOCHROME B561 DOMAIN-CONTAINING PROTEIN"/>
    <property type="match status" value="1"/>
</dbReference>